<feature type="region of interest" description="Disordered" evidence="1">
    <location>
        <begin position="1"/>
        <end position="23"/>
    </location>
</feature>
<protein>
    <submittedName>
        <fullName evidence="2">Uncharacterized protein</fullName>
    </submittedName>
</protein>
<comment type="caution">
    <text evidence="2">The sequence shown here is derived from an EMBL/GenBank/DDBJ whole genome shotgun (WGS) entry which is preliminary data.</text>
</comment>
<proteinExistence type="predicted"/>
<dbReference type="Proteomes" id="UP000626092">
    <property type="component" value="Unassembled WGS sequence"/>
</dbReference>
<evidence type="ECO:0000313" key="2">
    <source>
        <dbReference type="EMBL" id="KAF7125018.1"/>
    </source>
</evidence>
<name>A0A834G5C3_RHOSS</name>
<reference evidence="2" key="1">
    <citation type="submission" date="2019-11" db="EMBL/GenBank/DDBJ databases">
        <authorList>
            <person name="Liu Y."/>
            <person name="Hou J."/>
            <person name="Li T.-Q."/>
            <person name="Guan C.-H."/>
            <person name="Wu X."/>
            <person name="Wu H.-Z."/>
            <person name="Ling F."/>
            <person name="Zhang R."/>
            <person name="Shi X.-G."/>
            <person name="Ren J.-P."/>
            <person name="Chen E.-F."/>
            <person name="Sun J.-M."/>
        </authorList>
    </citation>
    <scope>NUCLEOTIDE SEQUENCE</scope>
    <source>
        <strain evidence="2">Adult_tree_wgs_1</strain>
        <tissue evidence="2">Leaves</tissue>
    </source>
</reference>
<keyword evidence="3" id="KW-1185">Reference proteome</keyword>
<dbReference type="AlphaFoldDB" id="A0A834G5C3"/>
<sequence length="82" mass="9098">MGRSQPLWLSATPHPPDSNASLPFSETLLSQRSCKNSLSQIGDFIISLPPARHHRASSLVSHLRQKLLNDAGEMSDRDLCIY</sequence>
<dbReference type="EMBL" id="WJXA01000012">
    <property type="protein sequence ID" value="KAF7125018.1"/>
    <property type="molecule type" value="Genomic_DNA"/>
</dbReference>
<gene>
    <name evidence="2" type="ORF">RHSIM_Rhsim12G0010100</name>
</gene>
<evidence type="ECO:0000313" key="3">
    <source>
        <dbReference type="Proteomes" id="UP000626092"/>
    </source>
</evidence>
<evidence type="ECO:0000256" key="1">
    <source>
        <dbReference type="SAM" id="MobiDB-lite"/>
    </source>
</evidence>
<accession>A0A834G5C3</accession>
<organism evidence="2 3">
    <name type="scientific">Rhododendron simsii</name>
    <name type="common">Sims's rhododendron</name>
    <dbReference type="NCBI Taxonomy" id="118357"/>
    <lineage>
        <taxon>Eukaryota</taxon>
        <taxon>Viridiplantae</taxon>
        <taxon>Streptophyta</taxon>
        <taxon>Embryophyta</taxon>
        <taxon>Tracheophyta</taxon>
        <taxon>Spermatophyta</taxon>
        <taxon>Magnoliopsida</taxon>
        <taxon>eudicotyledons</taxon>
        <taxon>Gunneridae</taxon>
        <taxon>Pentapetalae</taxon>
        <taxon>asterids</taxon>
        <taxon>Ericales</taxon>
        <taxon>Ericaceae</taxon>
        <taxon>Ericoideae</taxon>
        <taxon>Rhodoreae</taxon>
        <taxon>Rhododendron</taxon>
    </lineage>
</organism>